<dbReference type="Proteomes" id="UP001231370">
    <property type="component" value="Unassembled WGS sequence"/>
</dbReference>
<protein>
    <submittedName>
        <fullName evidence="2">Uncharacterized protein</fullName>
    </submittedName>
</protein>
<organism evidence="2 3">
    <name type="scientific">Roseofilum halophilum BLCC-M91</name>
    <dbReference type="NCBI Taxonomy" id="3022259"/>
    <lineage>
        <taxon>Bacteria</taxon>
        <taxon>Bacillati</taxon>
        <taxon>Cyanobacteriota</taxon>
        <taxon>Cyanophyceae</taxon>
        <taxon>Desertifilales</taxon>
        <taxon>Desertifilaceae</taxon>
        <taxon>Roseofilum</taxon>
        <taxon>Roseofilum halophilum</taxon>
    </lineage>
</organism>
<feature type="compositionally biased region" description="Low complexity" evidence="1">
    <location>
        <begin position="75"/>
        <end position="84"/>
    </location>
</feature>
<reference evidence="2 3" key="1">
    <citation type="submission" date="2023-01" db="EMBL/GenBank/DDBJ databases">
        <title>Novel diversity within Roseofilum (Cyanobacteria; Desertifilaceae) from marine benthic mats with descriptions of four novel species.</title>
        <authorList>
            <person name="Wang Y."/>
            <person name="Berthold D.E."/>
            <person name="Hu J."/>
            <person name="Lefler F.W."/>
            <person name="Laughinghouse H.D. IV."/>
        </authorList>
    </citation>
    <scope>NUCLEOTIDE SEQUENCE [LARGE SCALE GENOMIC DNA]</scope>
    <source>
        <strain evidence="2 3">BLCC-M91</strain>
    </source>
</reference>
<accession>A0ABT7BJQ3</accession>
<name>A0ABT7BJQ3_9CYAN</name>
<gene>
    <name evidence="2" type="ORF">PJF56_11115</name>
</gene>
<comment type="caution">
    <text evidence="2">The sequence shown here is derived from an EMBL/GenBank/DDBJ whole genome shotgun (WGS) entry which is preliminary data.</text>
</comment>
<dbReference type="EMBL" id="JAQPOK010000085">
    <property type="protein sequence ID" value="MDJ1179415.1"/>
    <property type="molecule type" value="Genomic_DNA"/>
</dbReference>
<evidence type="ECO:0000256" key="1">
    <source>
        <dbReference type="SAM" id="MobiDB-lite"/>
    </source>
</evidence>
<sequence>MNSETLVQLLQQSFHVTLGATASFAEVLQDEQKRQESWRKLSQELADLTQEWSEKGKITEEEARNFVDNLMKQKTTSSESAADAESTDESDGEPEAPCDRDPQAEIEELTTQISTLRSELEKLRQEES</sequence>
<feature type="compositionally biased region" description="Basic and acidic residues" evidence="1">
    <location>
        <begin position="54"/>
        <end position="65"/>
    </location>
</feature>
<keyword evidence="3" id="KW-1185">Reference proteome</keyword>
<evidence type="ECO:0000313" key="3">
    <source>
        <dbReference type="Proteomes" id="UP001231370"/>
    </source>
</evidence>
<proteinExistence type="predicted"/>
<feature type="region of interest" description="Disordered" evidence="1">
    <location>
        <begin position="54"/>
        <end position="105"/>
    </location>
</feature>
<feature type="compositionally biased region" description="Acidic residues" evidence="1">
    <location>
        <begin position="85"/>
        <end position="96"/>
    </location>
</feature>
<dbReference type="RefSeq" id="WP_283762722.1">
    <property type="nucleotide sequence ID" value="NZ_JAQPOK010000085.1"/>
</dbReference>
<evidence type="ECO:0000313" key="2">
    <source>
        <dbReference type="EMBL" id="MDJ1179415.1"/>
    </source>
</evidence>